<organism evidence="1 2">
    <name type="scientific">Shinella yambaruensis</name>
    <dbReference type="NCBI Taxonomy" id="415996"/>
    <lineage>
        <taxon>Bacteria</taxon>
        <taxon>Pseudomonadati</taxon>
        <taxon>Pseudomonadota</taxon>
        <taxon>Alphaproteobacteria</taxon>
        <taxon>Hyphomicrobiales</taxon>
        <taxon>Rhizobiaceae</taxon>
        <taxon>Shinella</taxon>
    </lineage>
</organism>
<name>A0ABQ5ZGX3_9HYPH</name>
<protein>
    <submittedName>
        <fullName evidence="1">Mu phage tail completion protein GpG</fullName>
    </submittedName>
</protein>
<dbReference type="Pfam" id="PF05069">
    <property type="entry name" value="Phage_tail_S"/>
    <property type="match status" value="1"/>
</dbReference>
<dbReference type="RefSeq" id="WP_244768385.1">
    <property type="nucleotide sequence ID" value="NZ_BSOP01000018.1"/>
</dbReference>
<proteinExistence type="predicted"/>
<keyword evidence="2" id="KW-1185">Reference proteome</keyword>
<dbReference type="Proteomes" id="UP001156702">
    <property type="component" value="Unassembled WGS sequence"/>
</dbReference>
<dbReference type="EMBL" id="BSOP01000018">
    <property type="protein sequence ID" value="GLR51270.1"/>
    <property type="molecule type" value="Genomic_DNA"/>
</dbReference>
<dbReference type="InterPro" id="IPR006522">
    <property type="entry name" value="Phage_virion_morphogenesis"/>
</dbReference>
<accession>A0ABQ5ZGX3</accession>
<evidence type="ECO:0000313" key="1">
    <source>
        <dbReference type="EMBL" id="GLR51270.1"/>
    </source>
</evidence>
<reference evidence="2" key="1">
    <citation type="journal article" date="2019" name="Int. J. Syst. Evol. Microbiol.">
        <title>The Global Catalogue of Microorganisms (GCM) 10K type strain sequencing project: providing services to taxonomists for standard genome sequencing and annotation.</title>
        <authorList>
            <consortium name="The Broad Institute Genomics Platform"/>
            <consortium name="The Broad Institute Genome Sequencing Center for Infectious Disease"/>
            <person name="Wu L."/>
            <person name="Ma J."/>
        </authorList>
    </citation>
    <scope>NUCLEOTIDE SEQUENCE [LARGE SCALE GENOMIC DNA]</scope>
    <source>
        <strain evidence="2">NBRC 102122</strain>
    </source>
</reference>
<sequence>MSGISIEIDVSDFRGVFRRLEPIFNFEPAELMTTLGALGDSQTRRRIAEEKTAPDGTPWKENREGTSILMKTGQHLLASCAWTASADEAEWGAAWEYAHVHQDGMTIIPKNKERLAFTVGGIQVFAKEVTIPARPFVGLSAENITEIIDVVTDHFGVAQ</sequence>
<comment type="caution">
    <text evidence="1">The sequence shown here is derived from an EMBL/GenBank/DDBJ whole genome shotgun (WGS) entry which is preliminary data.</text>
</comment>
<evidence type="ECO:0000313" key="2">
    <source>
        <dbReference type="Proteomes" id="UP001156702"/>
    </source>
</evidence>
<gene>
    <name evidence="1" type="primary">gpG</name>
    <name evidence="1" type="ORF">GCM10007923_24780</name>
</gene>